<organism evidence="2 3">
    <name type="scientific">Cryobacterium zongtaii</name>
    <dbReference type="NCBI Taxonomy" id="1259217"/>
    <lineage>
        <taxon>Bacteria</taxon>
        <taxon>Bacillati</taxon>
        <taxon>Actinomycetota</taxon>
        <taxon>Actinomycetes</taxon>
        <taxon>Micrococcales</taxon>
        <taxon>Microbacteriaceae</taxon>
        <taxon>Cryobacterium</taxon>
    </lineage>
</organism>
<reference evidence="2 3" key="1">
    <citation type="submission" date="2018-01" db="EMBL/GenBank/DDBJ databases">
        <title>Cryobacterium sp. nov., from glaciers in China.</title>
        <authorList>
            <person name="Liu Q."/>
            <person name="Xin Y.-H."/>
        </authorList>
    </citation>
    <scope>NUCLEOTIDE SEQUENCE [LARGE SCALE GENOMIC DNA]</scope>
    <source>
        <strain evidence="2 3">TMB1-8</strain>
    </source>
</reference>
<feature type="region of interest" description="Disordered" evidence="1">
    <location>
        <begin position="107"/>
        <end position="144"/>
    </location>
</feature>
<evidence type="ECO:0000313" key="2">
    <source>
        <dbReference type="EMBL" id="POH59157.1"/>
    </source>
</evidence>
<feature type="compositionally biased region" description="Basic and acidic residues" evidence="1">
    <location>
        <begin position="107"/>
        <end position="118"/>
    </location>
</feature>
<dbReference type="EMBL" id="PPXF01000067">
    <property type="protein sequence ID" value="POH59157.1"/>
    <property type="molecule type" value="Genomic_DNA"/>
</dbReference>
<proteinExistence type="predicted"/>
<name>A0A2S3Z5E5_9MICO</name>
<evidence type="ECO:0000256" key="1">
    <source>
        <dbReference type="SAM" id="MobiDB-lite"/>
    </source>
</evidence>
<gene>
    <name evidence="2" type="ORF">C3B59_18260</name>
</gene>
<dbReference type="AlphaFoldDB" id="A0A2S3Z5E5"/>
<comment type="caution">
    <text evidence="2">The sequence shown here is derived from an EMBL/GenBank/DDBJ whole genome shotgun (WGS) entry which is preliminary data.</text>
</comment>
<evidence type="ECO:0000313" key="3">
    <source>
        <dbReference type="Proteomes" id="UP000237104"/>
    </source>
</evidence>
<protein>
    <submittedName>
        <fullName evidence="2">Uncharacterized protein</fullName>
    </submittedName>
</protein>
<accession>A0A2S3Z5E5</accession>
<sequence>MPKAPPYTITFPASMVREARGLDVYEKAFLFLLASHHSLTSTRSRKSVEQSVGFRGNRIYAVRKKLRDKNLIRWTEGPLGTHTVYELDKDALLRWVEDPDAAALWESNDRALRDDRPRPMRPRRLGKSGVGELLASAHRRPKPK</sequence>
<dbReference type="Proteomes" id="UP000237104">
    <property type="component" value="Unassembled WGS sequence"/>
</dbReference>